<dbReference type="EMBL" id="CACRTR010000012">
    <property type="protein sequence ID" value="VYU49788.1"/>
    <property type="molecule type" value="Genomic_DNA"/>
</dbReference>
<name>A0A6N3FCF8_EUBLI</name>
<accession>A0A6N3FCF8</accession>
<evidence type="ECO:0000313" key="1">
    <source>
        <dbReference type="EMBL" id="VYU49788.1"/>
    </source>
</evidence>
<organism evidence="1">
    <name type="scientific">Eubacterium limosum</name>
    <dbReference type="NCBI Taxonomy" id="1736"/>
    <lineage>
        <taxon>Bacteria</taxon>
        <taxon>Bacillati</taxon>
        <taxon>Bacillota</taxon>
        <taxon>Clostridia</taxon>
        <taxon>Eubacteriales</taxon>
        <taxon>Eubacteriaceae</taxon>
        <taxon>Eubacterium</taxon>
    </lineage>
</organism>
<reference evidence="1" key="1">
    <citation type="submission" date="2019-11" db="EMBL/GenBank/DDBJ databases">
        <authorList>
            <person name="Feng L."/>
        </authorList>
    </citation>
    <scope>NUCLEOTIDE SEQUENCE</scope>
    <source>
        <strain evidence="1">ElimosumLFYP34</strain>
    </source>
</reference>
<gene>
    <name evidence="1" type="ORF">ELLFYP34_00362</name>
</gene>
<protein>
    <submittedName>
        <fullName evidence="1">Uncharacterized protein</fullName>
    </submittedName>
</protein>
<sequence length="124" mass="14510">MAKDYQKEIDFAFFVVNFGFSRGEYEALTYTERAFIMKSYEDKLVGDSTMLQKAVEVAVGNVMRKKGKRPVQLWQKQQQPANREIVRRNMQIIEEIEVRDGKSWVHKIYQANGLKPPQRGEKHG</sequence>
<dbReference type="AlphaFoldDB" id="A0A6N3FCF8"/>
<proteinExistence type="predicted"/>